<gene>
    <name evidence="7" type="ORF">FZEAL_5476</name>
</gene>
<keyword evidence="4" id="KW-0804">Transcription</keyword>
<keyword evidence="8" id="KW-1185">Reference proteome</keyword>
<protein>
    <recommendedName>
        <fullName evidence="9">Transcriptional regulatory protein DEP1</fullName>
    </recommendedName>
</protein>
<evidence type="ECO:0000313" key="7">
    <source>
        <dbReference type="EMBL" id="KAF4978086.1"/>
    </source>
</evidence>
<evidence type="ECO:0000256" key="5">
    <source>
        <dbReference type="ARBA" id="ARBA00023242"/>
    </source>
</evidence>
<evidence type="ECO:0000313" key="8">
    <source>
        <dbReference type="Proteomes" id="UP000635477"/>
    </source>
</evidence>
<keyword evidence="2" id="KW-0678">Repressor</keyword>
<reference evidence="7" key="2">
    <citation type="submission" date="2020-05" db="EMBL/GenBank/DDBJ databases">
        <authorList>
            <person name="Kim H.-S."/>
            <person name="Proctor R.H."/>
            <person name="Brown D.W."/>
        </authorList>
    </citation>
    <scope>NUCLEOTIDE SEQUENCE</scope>
    <source>
        <strain evidence="7">NRRL 22465</strain>
    </source>
</reference>
<evidence type="ECO:0000256" key="1">
    <source>
        <dbReference type="ARBA" id="ARBA00004123"/>
    </source>
</evidence>
<feature type="region of interest" description="Disordered" evidence="6">
    <location>
        <begin position="617"/>
        <end position="668"/>
    </location>
</feature>
<feature type="compositionally biased region" description="Polar residues" evidence="6">
    <location>
        <begin position="225"/>
        <end position="236"/>
    </location>
</feature>
<dbReference type="PANTHER" id="PTHR21964">
    <property type="entry name" value="BREAST CANCER METASTASIS-SUPPRESSOR 1"/>
    <property type="match status" value="1"/>
</dbReference>
<comment type="subcellular location">
    <subcellularLocation>
        <location evidence="1">Nucleus</location>
    </subcellularLocation>
</comment>
<dbReference type="SMART" id="SM01401">
    <property type="entry name" value="Sds3"/>
    <property type="match status" value="1"/>
</dbReference>
<feature type="compositionally biased region" description="Basic and acidic residues" evidence="6">
    <location>
        <begin position="162"/>
        <end position="178"/>
    </location>
</feature>
<dbReference type="GO" id="GO:0010468">
    <property type="term" value="P:regulation of gene expression"/>
    <property type="evidence" value="ECO:0007669"/>
    <property type="project" value="UniProtKB-ARBA"/>
</dbReference>
<name>A0A8H4UJK7_9HYPO</name>
<evidence type="ECO:0000256" key="2">
    <source>
        <dbReference type="ARBA" id="ARBA00022491"/>
    </source>
</evidence>
<evidence type="ECO:0000256" key="3">
    <source>
        <dbReference type="ARBA" id="ARBA00023015"/>
    </source>
</evidence>
<feature type="compositionally biased region" description="Basic and acidic residues" evidence="6">
    <location>
        <begin position="249"/>
        <end position="260"/>
    </location>
</feature>
<evidence type="ECO:0000256" key="4">
    <source>
        <dbReference type="ARBA" id="ARBA00023163"/>
    </source>
</evidence>
<dbReference type="GO" id="GO:0005654">
    <property type="term" value="C:nucleoplasm"/>
    <property type="evidence" value="ECO:0007669"/>
    <property type="project" value="UniProtKB-ARBA"/>
</dbReference>
<dbReference type="InterPro" id="IPR013907">
    <property type="entry name" value="Sds3"/>
</dbReference>
<accession>A0A8H4UJK7</accession>
<dbReference type="Pfam" id="PF08598">
    <property type="entry name" value="Sds3"/>
    <property type="match status" value="1"/>
</dbReference>
<evidence type="ECO:0008006" key="9">
    <source>
        <dbReference type="Google" id="ProtNLM"/>
    </source>
</evidence>
<keyword evidence="5" id="KW-0539">Nucleus</keyword>
<feature type="compositionally biased region" description="Basic and acidic residues" evidence="6">
    <location>
        <begin position="91"/>
        <end position="108"/>
    </location>
</feature>
<sequence>MAATASAPPPFSSPALGVADHEDSNISSPLSEVDTKDDNDEDIEHMQLDNYDEESVRPSPQKKPHTASDSDSVLSDAHSDVPSDGNDTEAETERLYDTPRHQRQRDVVVDQFNEGQVFEHTPSKLRRTANLDNHNDDESVVGDDISIGSPNMGLDSPIKLSMRRDENLEDEHKNDSQDRKRKRSLVADLSEPEQPLRKRTGSVPETGTNTPQQADDMAMPEDQPTPANESSGTQTPAEEMEASPRKKSTAREDGVIERTTRATKKSTRGSKRKAVVAADADHDTDNGSHDGARDSARGTDIEHQGEDADHDADEEVDAATAHDEECKDNSATTATPISHAYPTAVERKHAAYKDWSHIEEMFGIFRDRLYKDRLQMLEEEEQSLAASVPSHPEYLNMKQCLDDRLEQKLGEIKKELEYRTKAHEKRAVAQRAQIWGQYFQAVREKREKTLEALNQEWYDIQTARRSAHSLQDCGLLFPKDPSQRVRNAIAYNTEVSALASIAKYQGFPAGPEMTGASPSELEEDLAAIERAKRVRHKPQTQRREEYYTSPFDRLGPAGEQFLRETPWANPNHLAHKMQATTAAAVDGRAENATGLETQQALALGLPAGDIKSTFGIAPNPKQQSPSLSNHLSESPELARTLLNPGHHPQAQRVGSLSSVSRGSKTAAA</sequence>
<reference evidence="7" key="1">
    <citation type="journal article" date="2020" name="BMC Genomics">
        <title>Correction to: Identification and distribution of gene clusters required for synthesis of sphingolipid metabolism inhibitors in diverse species of the filamentous fungus Fusarium.</title>
        <authorList>
            <person name="Kim H.S."/>
            <person name="Lohmar J.M."/>
            <person name="Busman M."/>
            <person name="Brown D.W."/>
            <person name="Naumann T.A."/>
            <person name="Divon H.H."/>
            <person name="Lysoe E."/>
            <person name="Uhlig S."/>
            <person name="Proctor R.H."/>
        </authorList>
    </citation>
    <scope>NUCLEOTIDE SEQUENCE</scope>
    <source>
        <strain evidence="7">NRRL 22465</strain>
    </source>
</reference>
<feature type="compositionally biased region" description="Low complexity" evidence="6">
    <location>
        <begin position="652"/>
        <end position="668"/>
    </location>
</feature>
<dbReference type="Proteomes" id="UP000635477">
    <property type="component" value="Unassembled WGS sequence"/>
</dbReference>
<feature type="region of interest" description="Disordered" evidence="6">
    <location>
        <begin position="1"/>
        <end position="334"/>
    </location>
</feature>
<keyword evidence="3" id="KW-0805">Transcription regulation</keyword>
<feature type="compositionally biased region" description="Basic residues" evidence="6">
    <location>
        <begin position="261"/>
        <end position="274"/>
    </location>
</feature>
<comment type="caution">
    <text evidence="7">The sequence shown here is derived from an EMBL/GenBank/DDBJ whole genome shotgun (WGS) entry which is preliminary data.</text>
</comment>
<organism evidence="7 8">
    <name type="scientific">Fusarium zealandicum</name>
    <dbReference type="NCBI Taxonomy" id="1053134"/>
    <lineage>
        <taxon>Eukaryota</taxon>
        <taxon>Fungi</taxon>
        <taxon>Dikarya</taxon>
        <taxon>Ascomycota</taxon>
        <taxon>Pezizomycotina</taxon>
        <taxon>Sordariomycetes</taxon>
        <taxon>Hypocreomycetidae</taxon>
        <taxon>Hypocreales</taxon>
        <taxon>Nectriaceae</taxon>
        <taxon>Fusarium</taxon>
        <taxon>Fusarium staphyleae species complex</taxon>
    </lineage>
</organism>
<feature type="compositionally biased region" description="Acidic residues" evidence="6">
    <location>
        <begin position="308"/>
        <end position="317"/>
    </location>
</feature>
<dbReference type="OrthoDB" id="20886at2759"/>
<dbReference type="EMBL" id="JABEYC010000396">
    <property type="protein sequence ID" value="KAF4978086.1"/>
    <property type="molecule type" value="Genomic_DNA"/>
</dbReference>
<dbReference type="AlphaFoldDB" id="A0A8H4UJK7"/>
<feature type="compositionally biased region" description="Basic and acidic residues" evidence="6">
    <location>
        <begin position="279"/>
        <end position="307"/>
    </location>
</feature>
<feature type="compositionally biased region" description="Polar residues" evidence="6">
    <location>
        <begin position="203"/>
        <end position="213"/>
    </location>
</feature>
<evidence type="ECO:0000256" key="6">
    <source>
        <dbReference type="SAM" id="MobiDB-lite"/>
    </source>
</evidence>
<proteinExistence type="predicted"/>
<feature type="compositionally biased region" description="Polar residues" evidence="6">
    <location>
        <begin position="620"/>
        <end position="632"/>
    </location>
</feature>